<keyword evidence="1" id="KW-0812">Transmembrane</keyword>
<keyword evidence="1" id="KW-1133">Transmembrane helix</keyword>
<gene>
    <name evidence="2" type="ORF">ACFFSA_45325</name>
</gene>
<dbReference type="EMBL" id="JBHMBW010000097">
    <property type="protein sequence ID" value="MFB9630340.1"/>
    <property type="molecule type" value="Genomic_DNA"/>
</dbReference>
<dbReference type="RefSeq" id="WP_344998933.1">
    <property type="nucleotide sequence ID" value="NZ_BAAAXV010000009.1"/>
</dbReference>
<dbReference type="Proteomes" id="UP001589532">
    <property type="component" value="Unassembled WGS sequence"/>
</dbReference>
<protein>
    <submittedName>
        <fullName evidence="2">Uncharacterized protein</fullName>
    </submittedName>
</protein>
<sequence>MIRPAGDAADPNTAPARRSSRVKRFIAAAAGATIAVASLMLTGTVPAYAATTVHTYAPTGVGGGTTTSPDAASTKYQVQVADTPVQAVKYTQNGHNFDIARFASDSRTPTITITLPSTTIDTVNIYPARYYPSSSVSVSADKHTLTFQMSADSGLNQAIVMVNGDSTNATGQPYLAVINDPLEDPARRPNTTSAPDGDGFTPLVPGVWTNFQLGTSTPDVQGYVNAVGAHDTVAGELGFDSYHWTTRTRRTSRSATR</sequence>
<evidence type="ECO:0000313" key="3">
    <source>
        <dbReference type="Proteomes" id="UP001589532"/>
    </source>
</evidence>
<keyword evidence="1" id="KW-0472">Membrane</keyword>
<proteinExistence type="predicted"/>
<feature type="transmembrane region" description="Helical" evidence="1">
    <location>
        <begin position="25"/>
        <end position="49"/>
    </location>
</feature>
<accession>A0ABV5SF70</accession>
<evidence type="ECO:0000313" key="2">
    <source>
        <dbReference type="EMBL" id="MFB9630340.1"/>
    </source>
</evidence>
<keyword evidence="3" id="KW-1185">Reference proteome</keyword>
<reference evidence="2 3" key="1">
    <citation type="submission" date="2024-09" db="EMBL/GenBank/DDBJ databases">
        <authorList>
            <person name="Sun Q."/>
            <person name="Mori K."/>
        </authorList>
    </citation>
    <scope>NUCLEOTIDE SEQUENCE [LARGE SCALE GENOMIC DNA]</scope>
    <source>
        <strain evidence="2 3">JCM 3143</strain>
    </source>
</reference>
<organism evidence="2 3">
    <name type="scientific">Nonomuraea helvata</name>
    <dbReference type="NCBI Taxonomy" id="37484"/>
    <lineage>
        <taxon>Bacteria</taxon>
        <taxon>Bacillati</taxon>
        <taxon>Actinomycetota</taxon>
        <taxon>Actinomycetes</taxon>
        <taxon>Streptosporangiales</taxon>
        <taxon>Streptosporangiaceae</taxon>
        <taxon>Nonomuraea</taxon>
    </lineage>
</organism>
<name>A0ABV5SF70_9ACTN</name>
<evidence type="ECO:0000256" key="1">
    <source>
        <dbReference type="SAM" id="Phobius"/>
    </source>
</evidence>
<comment type="caution">
    <text evidence="2">The sequence shown here is derived from an EMBL/GenBank/DDBJ whole genome shotgun (WGS) entry which is preliminary data.</text>
</comment>